<evidence type="ECO:0008006" key="3">
    <source>
        <dbReference type="Google" id="ProtNLM"/>
    </source>
</evidence>
<organism evidence="1 2">
    <name type="scientific">Trichostrongylus colubriformis</name>
    <name type="common">Black scour worm</name>
    <dbReference type="NCBI Taxonomy" id="6319"/>
    <lineage>
        <taxon>Eukaryota</taxon>
        <taxon>Metazoa</taxon>
        <taxon>Ecdysozoa</taxon>
        <taxon>Nematoda</taxon>
        <taxon>Chromadorea</taxon>
        <taxon>Rhabditida</taxon>
        <taxon>Rhabditina</taxon>
        <taxon>Rhabditomorpha</taxon>
        <taxon>Strongyloidea</taxon>
        <taxon>Trichostrongylidae</taxon>
        <taxon>Trichostrongylus</taxon>
    </lineage>
</organism>
<dbReference type="AlphaFoldDB" id="A0AAN8FKU2"/>
<dbReference type="Proteomes" id="UP001331761">
    <property type="component" value="Unassembled WGS sequence"/>
</dbReference>
<sequence length="71" mass="8002">MGVPLKNGGHVLFPEEVVFLMEHWSACATDEGRLLTLYDGFHILAQTGIPFHKYRAYSALRKAGFVVLRPE</sequence>
<dbReference type="EMBL" id="WIXE01012254">
    <property type="protein sequence ID" value="KAK5976062.1"/>
    <property type="molecule type" value="Genomic_DNA"/>
</dbReference>
<name>A0AAN8FKU2_TRICO</name>
<evidence type="ECO:0000313" key="2">
    <source>
        <dbReference type="Proteomes" id="UP001331761"/>
    </source>
</evidence>
<keyword evidence="2" id="KW-1185">Reference proteome</keyword>
<evidence type="ECO:0000313" key="1">
    <source>
        <dbReference type="EMBL" id="KAK5976062.1"/>
    </source>
</evidence>
<proteinExistence type="predicted"/>
<comment type="caution">
    <text evidence="1">The sequence shown here is derived from an EMBL/GenBank/DDBJ whole genome shotgun (WGS) entry which is preliminary data.</text>
</comment>
<reference evidence="1 2" key="1">
    <citation type="submission" date="2019-10" db="EMBL/GenBank/DDBJ databases">
        <title>Assembly and Annotation for the nematode Trichostrongylus colubriformis.</title>
        <authorList>
            <person name="Martin J."/>
        </authorList>
    </citation>
    <scope>NUCLEOTIDE SEQUENCE [LARGE SCALE GENOMIC DNA]</scope>
    <source>
        <strain evidence="1">G859</strain>
        <tissue evidence="1">Whole worm</tissue>
    </source>
</reference>
<protein>
    <recommendedName>
        <fullName evidence="3">tRNA-splicing endonuclease subunit Sen54 N-terminal domain-containing protein</fullName>
    </recommendedName>
</protein>
<gene>
    <name evidence="1" type="ORF">GCK32_011416</name>
</gene>
<accession>A0AAN8FKU2</accession>